<dbReference type="PANTHER" id="PTHR43861">
    <property type="entry name" value="TRANS-ACONITATE 2-METHYLTRANSFERASE-RELATED"/>
    <property type="match status" value="1"/>
</dbReference>
<dbReference type="GO" id="GO:0030798">
    <property type="term" value="F:trans-aconitate 2-methyltransferase activity"/>
    <property type="evidence" value="ECO:0007669"/>
    <property type="project" value="UniProtKB-EC"/>
</dbReference>
<dbReference type="GO" id="GO:0032259">
    <property type="term" value="P:methylation"/>
    <property type="evidence" value="ECO:0007669"/>
    <property type="project" value="UniProtKB-KW"/>
</dbReference>
<dbReference type="SUPFAM" id="SSF53335">
    <property type="entry name" value="S-adenosyl-L-methionine-dependent methyltransferases"/>
    <property type="match status" value="1"/>
</dbReference>
<keyword evidence="8" id="KW-1185">Reference proteome</keyword>
<evidence type="ECO:0000313" key="8">
    <source>
        <dbReference type="Proteomes" id="UP001235094"/>
    </source>
</evidence>
<dbReference type="EC" id="2.1.1.144" evidence="5"/>
<evidence type="ECO:0000256" key="2">
    <source>
        <dbReference type="ARBA" id="ARBA00022603"/>
    </source>
</evidence>
<evidence type="ECO:0000313" key="7">
    <source>
        <dbReference type="EMBL" id="MDQ0512932.1"/>
    </source>
</evidence>
<name>A0ABU0LW21_9HYPH</name>
<dbReference type="Gene3D" id="3.40.50.150">
    <property type="entry name" value="Vaccinia Virus protein VP39"/>
    <property type="match status" value="1"/>
</dbReference>
<keyword evidence="4 5" id="KW-0949">S-adenosyl-L-methionine</keyword>
<dbReference type="PANTHER" id="PTHR43861:SF1">
    <property type="entry name" value="TRANS-ACONITATE 2-METHYLTRANSFERASE"/>
    <property type="match status" value="1"/>
</dbReference>
<comment type="caution">
    <text evidence="7">The sequence shown here is derived from an EMBL/GenBank/DDBJ whole genome shotgun (WGS) entry which is preliminary data.</text>
</comment>
<keyword evidence="3 5" id="KW-0808">Transferase</keyword>
<dbReference type="InterPro" id="IPR023149">
    <property type="entry name" value="Trans_acon_MeTrfase_C"/>
</dbReference>
<evidence type="ECO:0000256" key="4">
    <source>
        <dbReference type="ARBA" id="ARBA00022691"/>
    </source>
</evidence>
<dbReference type="InterPro" id="IPR029063">
    <property type="entry name" value="SAM-dependent_MTases_sf"/>
</dbReference>
<proteinExistence type="inferred from homology"/>
<evidence type="ECO:0000256" key="1">
    <source>
        <dbReference type="ARBA" id="ARBA00022490"/>
    </source>
</evidence>
<dbReference type="NCBIfam" id="NF002463">
    <property type="entry name" value="PRK01683.1"/>
    <property type="match status" value="1"/>
</dbReference>
<sequence length="262" mass="29631">MTTRVQDWNPGQYLKFEDERTRPAFDLLARVPLNEPRACLDIGCGPGNSTELLVHRYPRAVVEGMDSSASMLAKARERLPHMSFDQADIAIWQPKRSYDLLFANAVLQWVPEHERLFARLVRALTPGGCLAVQMPDNLAEPSHVAMREVAEGGPWADRLRAANAAKAEIGSFDDYYRWLRASGCSIDIWSTTYVHEMAGAAAIVEWFKSTGLKPYIDPLSPEERAEYLERYRASIARHYPAHENGTVLLRFPRLFIIARCLG</sequence>
<protein>
    <recommendedName>
        <fullName evidence="5">Trans-aconitate 2-methyltransferase</fullName>
        <ecNumber evidence="5">2.1.1.144</ecNumber>
    </recommendedName>
</protein>
<reference evidence="7 8" key="1">
    <citation type="submission" date="2023-07" db="EMBL/GenBank/DDBJ databases">
        <title>Genomic Encyclopedia of Type Strains, Phase IV (KMG-IV): sequencing the most valuable type-strain genomes for metagenomic binning, comparative biology and taxonomic classification.</title>
        <authorList>
            <person name="Goeker M."/>
        </authorList>
    </citation>
    <scope>NUCLEOTIDE SEQUENCE [LARGE SCALE GENOMIC DNA]</scope>
    <source>
        <strain evidence="7 8">DSM 15561</strain>
    </source>
</reference>
<comment type="similarity">
    <text evidence="5">Belongs to the methyltransferase superfamily. Tam family.</text>
</comment>
<feature type="domain" description="Methyltransferase" evidence="6">
    <location>
        <begin position="40"/>
        <end position="128"/>
    </location>
</feature>
<evidence type="ECO:0000256" key="3">
    <source>
        <dbReference type="ARBA" id="ARBA00022679"/>
    </source>
</evidence>
<dbReference type="EMBL" id="JAUSVR010000018">
    <property type="protein sequence ID" value="MDQ0512932.1"/>
    <property type="molecule type" value="Genomic_DNA"/>
</dbReference>
<comment type="subcellular location">
    <subcellularLocation>
        <location evidence="5">Cytoplasm</location>
    </subcellularLocation>
</comment>
<keyword evidence="1 5" id="KW-0963">Cytoplasm</keyword>
<comment type="function">
    <text evidence="5">Catalyzes the S-adenosylmethionine monomethyl esterification of trans-aconitate.</text>
</comment>
<keyword evidence="2 5" id="KW-0489">Methyltransferase</keyword>
<dbReference type="CDD" id="cd02440">
    <property type="entry name" value="AdoMet_MTases"/>
    <property type="match status" value="1"/>
</dbReference>
<dbReference type="HAMAP" id="MF_00560">
    <property type="entry name" value="Tran_acon_Me_trans"/>
    <property type="match status" value="1"/>
</dbReference>
<comment type="catalytic activity">
    <reaction evidence="5">
        <text>trans-aconitate + S-adenosyl-L-methionine = (E)-3-(methoxycarbonyl)pent-2-enedioate + S-adenosyl-L-homocysteine</text>
        <dbReference type="Rhea" id="RHEA:14969"/>
        <dbReference type="ChEBI" id="CHEBI:15708"/>
        <dbReference type="ChEBI" id="CHEBI:57470"/>
        <dbReference type="ChEBI" id="CHEBI:57856"/>
        <dbReference type="ChEBI" id="CHEBI:59789"/>
        <dbReference type="EC" id="2.1.1.144"/>
    </reaction>
</comment>
<organism evidence="7 8">
    <name type="scientific">Ancylobacter amanitiformis</name>
    <dbReference type="NCBI Taxonomy" id="217069"/>
    <lineage>
        <taxon>Bacteria</taxon>
        <taxon>Pseudomonadati</taxon>
        <taxon>Pseudomonadota</taxon>
        <taxon>Alphaproteobacteria</taxon>
        <taxon>Hyphomicrobiales</taxon>
        <taxon>Xanthobacteraceae</taxon>
        <taxon>Ancylobacter</taxon>
    </lineage>
</organism>
<dbReference type="Gene3D" id="1.10.150.290">
    <property type="entry name" value="S-adenosyl-L-methionine-dependent methyltransferases"/>
    <property type="match status" value="1"/>
</dbReference>
<evidence type="ECO:0000259" key="6">
    <source>
        <dbReference type="Pfam" id="PF13649"/>
    </source>
</evidence>
<accession>A0ABU0LW21</accession>
<dbReference type="Proteomes" id="UP001235094">
    <property type="component" value="Unassembled WGS sequence"/>
</dbReference>
<dbReference type="Pfam" id="PF13649">
    <property type="entry name" value="Methyltransf_25"/>
    <property type="match status" value="1"/>
</dbReference>
<dbReference type="InterPro" id="IPR041698">
    <property type="entry name" value="Methyltransf_25"/>
</dbReference>
<gene>
    <name evidence="5" type="primary">tam</name>
    <name evidence="7" type="ORF">QOZ99_003848</name>
</gene>
<evidence type="ECO:0000256" key="5">
    <source>
        <dbReference type="HAMAP-Rule" id="MF_00560"/>
    </source>
</evidence>
<dbReference type="InterPro" id="IPR023506">
    <property type="entry name" value="Trans-aconitate_MeTrfase"/>
</dbReference>